<dbReference type="AlphaFoldDB" id="A0A2X3CJL3"/>
<dbReference type="EMBL" id="UAWO01000002">
    <property type="protein sequence ID" value="SQC08695.1"/>
    <property type="molecule type" value="Genomic_DNA"/>
</dbReference>
<protein>
    <recommendedName>
        <fullName evidence="2">SMODS and SLOG-associating 2TM effector domain-containing protein</fullName>
    </recommendedName>
</protein>
<evidence type="ECO:0000313" key="4">
    <source>
        <dbReference type="Proteomes" id="UP000250234"/>
    </source>
</evidence>
<feature type="transmembrane region" description="Helical" evidence="1">
    <location>
        <begin position="204"/>
        <end position="223"/>
    </location>
</feature>
<keyword evidence="1" id="KW-1133">Transmembrane helix</keyword>
<dbReference type="InterPro" id="IPR041115">
    <property type="entry name" value="SLATT_5"/>
</dbReference>
<evidence type="ECO:0000259" key="2">
    <source>
        <dbReference type="Pfam" id="PF18160"/>
    </source>
</evidence>
<keyword evidence="1" id="KW-0472">Membrane</keyword>
<evidence type="ECO:0000256" key="1">
    <source>
        <dbReference type="SAM" id="Phobius"/>
    </source>
</evidence>
<feature type="transmembrane region" description="Helical" evidence="1">
    <location>
        <begin position="57"/>
        <end position="74"/>
    </location>
</feature>
<organism evidence="3 4">
    <name type="scientific">Clostridium perfringens</name>
    <dbReference type="NCBI Taxonomy" id="1502"/>
    <lineage>
        <taxon>Bacteria</taxon>
        <taxon>Bacillati</taxon>
        <taxon>Bacillota</taxon>
        <taxon>Clostridia</taxon>
        <taxon>Eubacteriales</taxon>
        <taxon>Clostridiaceae</taxon>
        <taxon>Clostridium</taxon>
    </lineage>
</organism>
<gene>
    <name evidence="3" type="ORF">NCTC8081_02632</name>
</gene>
<proteinExistence type="predicted"/>
<accession>A0A2X3CJL3</accession>
<name>A0A2X3CJL3_CLOPF</name>
<keyword evidence="1" id="KW-0812">Transmembrane</keyword>
<feature type="domain" description="SMODS and SLOG-associating 2TM effector" evidence="2">
    <location>
        <begin position="28"/>
        <end position="197"/>
    </location>
</feature>
<evidence type="ECO:0000313" key="3">
    <source>
        <dbReference type="EMBL" id="SQC08695.1"/>
    </source>
</evidence>
<dbReference type="Pfam" id="PF18160">
    <property type="entry name" value="SLATT_5"/>
    <property type="match status" value="1"/>
</dbReference>
<sequence length="225" mass="26835">MTNLLCDKTCIKINKKCKCKNNIDLLVELRRRVNITYRSRIHATNRLRKKHKEYKQLNIYYSALITAISIVSIGMDSKIWGIPISNIVLMFSIVLTYFMFYTSEQNLQERSYRMEETFKALDKLKNKISIMIDNRDKIEEEESKKLYKEYESIVESIENHEQIDYDFYKLDDLRKKQGQENIARYIEVKKRVNIYKILSKIKLAIKYGLPTILMLLVMGIAMYNN</sequence>
<dbReference type="Proteomes" id="UP000250234">
    <property type="component" value="Unassembled WGS sequence"/>
</dbReference>
<feature type="transmembrane region" description="Helical" evidence="1">
    <location>
        <begin position="80"/>
        <end position="100"/>
    </location>
</feature>
<dbReference type="NCBIfam" id="NF033631">
    <property type="entry name" value="SLATT_5"/>
    <property type="match status" value="1"/>
</dbReference>
<dbReference type="RefSeq" id="WP_111946218.1">
    <property type="nucleotide sequence ID" value="NZ_CATNYA010000058.1"/>
</dbReference>
<reference evidence="3 4" key="1">
    <citation type="submission" date="2018-06" db="EMBL/GenBank/DDBJ databases">
        <authorList>
            <consortium name="Pathogen Informatics"/>
            <person name="Doyle S."/>
        </authorList>
    </citation>
    <scope>NUCLEOTIDE SEQUENCE [LARGE SCALE GENOMIC DNA]</scope>
    <source>
        <strain evidence="3 4">NCTC8081</strain>
    </source>
</reference>